<keyword evidence="2" id="KW-1185">Reference proteome</keyword>
<sequence>MEYCRKLVHKEPFKLCTMMGARMGSDGIAAIYD</sequence>
<accession>A0A139WLG1</accession>
<dbReference type="InParanoid" id="A0A139WLG1"/>
<dbReference type="AlphaFoldDB" id="A0A139WLG1"/>
<evidence type="ECO:0000313" key="1">
    <source>
        <dbReference type="EMBL" id="KYB28772.1"/>
    </source>
</evidence>
<evidence type="ECO:0000313" key="2">
    <source>
        <dbReference type="Proteomes" id="UP000007266"/>
    </source>
</evidence>
<gene>
    <name evidence="1" type="primary">AUGUSTUS-3.0.2_32459</name>
    <name evidence="1" type="ORF">TcasGA2_TC032459</name>
</gene>
<organism evidence="1 2">
    <name type="scientific">Tribolium castaneum</name>
    <name type="common">Red flour beetle</name>
    <dbReference type="NCBI Taxonomy" id="7070"/>
    <lineage>
        <taxon>Eukaryota</taxon>
        <taxon>Metazoa</taxon>
        <taxon>Ecdysozoa</taxon>
        <taxon>Arthropoda</taxon>
        <taxon>Hexapoda</taxon>
        <taxon>Insecta</taxon>
        <taxon>Pterygota</taxon>
        <taxon>Neoptera</taxon>
        <taxon>Endopterygota</taxon>
        <taxon>Coleoptera</taxon>
        <taxon>Polyphaga</taxon>
        <taxon>Cucujiformia</taxon>
        <taxon>Tenebrionidae</taxon>
        <taxon>Tenebrionidae incertae sedis</taxon>
        <taxon>Tribolium</taxon>
    </lineage>
</organism>
<proteinExistence type="predicted"/>
<reference evidence="1 2" key="1">
    <citation type="journal article" date="2008" name="Nature">
        <title>The genome of the model beetle and pest Tribolium castaneum.</title>
        <authorList>
            <consortium name="Tribolium Genome Sequencing Consortium"/>
            <person name="Richards S."/>
            <person name="Gibbs R.A."/>
            <person name="Weinstock G.M."/>
            <person name="Brown S.J."/>
            <person name="Denell R."/>
            <person name="Beeman R.W."/>
            <person name="Gibbs R."/>
            <person name="Beeman R.W."/>
            <person name="Brown S.J."/>
            <person name="Bucher G."/>
            <person name="Friedrich M."/>
            <person name="Grimmelikhuijzen C.J."/>
            <person name="Klingler M."/>
            <person name="Lorenzen M."/>
            <person name="Richards S."/>
            <person name="Roth S."/>
            <person name="Schroder R."/>
            <person name="Tautz D."/>
            <person name="Zdobnov E.M."/>
            <person name="Muzny D."/>
            <person name="Gibbs R.A."/>
            <person name="Weinstock G.M."/>
            <person name="Attaway T."/>
            <person name="Bell S."/>
            <person name="Buhay C.J."/>
            <person name="Chandrabose M.N."/>
            <person name="Chavez D."/>
            <person name="Clerk-Blankenburg K.P."/>
            <person name="Cree A."/>
            <person name="Dao M."/>
            <person name="Davis C."/>
            <person name="Chacko J."/>
            <person name="Dinh H."/>
            <person name="Dugan-Rocha S."/>
            <person name="Fowler G."/>
            <person name="Garner T.T."/>
            <person name="Garnes J."/>
            <person name="Gnirke A."/>
            <person name="Hawes A."/>
            <person name="Hernandez J."/>
            <person name="Hines S."/>
            <person name="Holder M."/>
            <person name="Hume J."/>
            <person name="Jhangiani S.N."/>
            <person name="Joshi V."/>
            <person name="Khan Z.M."/>
            <person name="Jackson L."/>
            <person name="Kovar C."/>
            <person name="Kowis A."/>
            <person name="Lee S."/>
            <person name="Lewis L.R."/>
            <person name="Margolis J."/>
            <person name="Morgan M."/>
            <person name="Nazareth L.V."/>
            <person name="Nguyen N."/>
            <person name="Okwuonu G."/>
            <person name="Parker D."/>
            <person name="Richards S."/>
            <person name="Ruiz S.J."/>
            <person name="Santibanez J."/>
            <person name="Savard J."/>
            <person name="Scherer S.E."/>
            <person name="Schneider B."/>
            <person name="Sodergren E."/>
            <person name="Tautz D."/>
            <person name="Vattahil S."/>
            <person name="Villasana D."/>
            <person name="White C.S."/>
            <person name="Wright R."/>
            <person name="Park Y."/>
            <person name="Beeman R.W."/>
            <person name="Lord J."/>
            <person name="Oppert B."/>
            <person name="Lorenzen M."/>
            <person name="Brown S."/>
            <person name="Wang L."/>
            <person name="Savard J."/>
            <person name="Tautz D."/>
            <person name="Richards S."/>
            <person name="Weinstock G."/>
            <person name="Gibbs R.A."/>
            <person name="Liu Y."/>
            <person name="Worley K."/>
            <person name="Weinstock G."/>
            <person name="Elsik C.G."/>
            <person name="Reese J.T."/>
            <person name="Elhaik E."/>
            <person name="Landan G."/>
            <person name="Graur D."/>
            <person name="Arensburger P."/>
            <person name="Atkinson P."/>
            <person name="Beeman R.W."/>
            <person name="Beidler J."/>
            <person name="Brown S.J."/>
            <person name="Demuth J.P."/>
            <person name="Drury D.W."/>
            <person name="Du Y.Z."/>
            <person name="Fujiwara H."/>
            <person name="Lorenzen M."/>
            <person name="Maselli V."/>
            <person name="Osanai M."/>
            <person name="Park Y."/>
            <person name="Robertson H.M."/>
            <person name="Tu Z."/>
            <person name="Wang J.J."/>
            <person name="Wang S."/>
            <person name="Richards S."/>
            <person name="Song H."/>
            <person name="Zhang L."/>
            <person name="Sodergren E."/>
            <person name="Werner D."/>
            <person name="Stanke M."/>
            <person name="Morgenstern B."/>
            <person name="Solovyev V."/>
            <person name="Kosarev P."/>
            <person name="Brown G."/>
            <person name="Chen H.C."/>
            <person name="Ermolaeva O."/>
            <person name="Hlavina W."/>
            <person name="Kapustin Y."/>
            <person name="Kiryutin B."/>
            <person name="Kitts P."/>
            <person name="Maglott D."/>
            <person name="Pruitt K."/>
            <person name="Sapojnikov V."/>
            <person name="Souvorov A."/>
            <person name="Mackey A.J."/>
            <person name="Waterhouse R.M."/>
            <person name="Wyder S."/>
            <person name="Zdobnov E.M."/>
            <person name="Zdobnov E.M."/>
            <person name="Wyder S."/>
            <person name="Kriventseva E.V."/>
            <person name="Kadowaki T."/>
            <person name="Bork P."/>
            <person name="Aranda M."/>
            <person name="Bao R."/>
            <person name="Beermann A."/>
            <person name="Berns N."/>
            <person name="Bolognesi R."/>
            <person name="Bonneton F."/>
            <person name="Bopp D."/>
            <person name="Brown S.J."/>
            <person name="Bucher G."/>
            <person name="Butts T."/>
            <person name="Chaumot A."/>
            <person name="Denell R.E."/>
            <person name="Ferrier D.E."/>
            <person name="Friedrich M."/>
            <person name="Gordon C.M."/>
            <person name="Jindra M."/>
            <person name="Klingler M."/>
            <person name="Lan Q."/>
            <person name="Lattorff H.M."/>
            <person name="Laudet V."/>
            <person name="von Levetsow C."/>
            <person name="Liu Z."/>
            <person name="Lutz R."/>
            <person name="Lynch J.A."/>
            <person name="da Fonseca R.N."/>
            <person name="Posnien N."/>
            <person name="Reuter R."/>
            <person name="Roth S."/>
            <person name="Savard J."/>
            <person name="Schinko J.B."/>
            <person name="Schmitt C."/>
            <person name="Schoppmeier M."/>
            <person name="Schroder R."/>
            <person name="Shippy T.D."/>
            <person name="Simonnet F."/>
            <person name="Marques-Souza H."/>
            <person name="Tautz D."/>
            <person name="Tomoyasu Y."/>
            <person name="Trauner J."/>
            <person name="Van der Zee M."/>
            <person name="Vervoort M."/>
            <person name="Wittkopp N."/>
            <person name="Wimmer E.A."/>
            <person name="Yang X."/>
            <person name="Jones A.K."/>
            <person name="Sattelle D.B."/>
            <person name="Ebert P.R."/>
            <person name="Nelson D."/>
            <person name="Scott J.G."/>
            <person name="Beeman R.W."/>
            <person name="Muthukrishnan S."/>
            <person name="Kramer K.J."/>
            <person name="Arakane Y."/>
            <person name="Beeman R.W."/>
            <person name="Zhu Q."/>
            <person name="Hogenkamp D."/>
            <person name="Dixit R."/>
            <person name="Oppert B."/>
            <person name="Jiang H."/>
            <person name="Zou Z."/>
            <person name="Marshall J."/>
            <person name="Elpidina E."/>
            <person name="Vinokurov K."/>
            <person name="Oppert C."/>
            <person name="Zou Z."/>
            <person name="Evans J."/>
            <person name="Lu Z."/>
            <person name="Zhao P."/>
            <person name="Sumathipala N."/>
            <person name="Altincicek B."/>
            <person name="Vilcinskas A."/>
            <person name="Williams M."/>
            <person name="Hultmark D."/>
            <person name="Hetru C."/>
            <person name="Jiang H."/>
            <person name="Grimmelikhuijzen C.J."/>
            <person name="Hauser F."/>
            <person name="Cazzamali G."/>
            <person name="Williamson M."/>
            <person name="Park Y."/>
            <person name="Li B."/>
            <person name="Tanaka Y."/>
            <person name="Predel R."/>
            <person name="Neupert S."/>
            <person name="Schachtner J."/>
            <person name="Verleyen P."/>
            <person name="Raible F."/>
            <person name="Bork P."/>
            <person name="Friedrich M."/>
            <person name="Walden K.K."/>
            <person name="Robertson H.M."/>
            <person name="Angeli S."/>
            <person name="Foret S."/>
            <person name="Bucher G."/>
            <person name="Schuetz S."/>
            <person name="Maleszka R."/>
            <person name="Wimmer E.A."/>
            <person name="Beeman R.W."/>
            <person name="Lorenzen M."/>
            <person name="Tomoyasu Y."/>
            <person name="Miller S.C."/>
            <person name="Grossmann D."/>
            <person name="Bucher G."/>
        </authorList>
    </citation>
    <scope>NUCLEOTIDE SEQUENCE [LARGE SCALE GENOMIC DNA]</scope>
    <source>
        <strain evidence="1 2">Georgia GA2</strain>
    </source>
</reference>
<reference evidence="1 2" key="2">
    <citation type="journal article" date="2010" name="Nucleic Acids Res.">
        <title>BeetleBase in 2010: revisions to provide comprehensive genomic information for Tribolium castaneum.</title>
        <authorList>
            <person name="Kim H.S."/>
            <person name="Murphy T."/>
            <person name="Xia J."/>
            <person name="Caragea D."/>
            <person name="Park Y."/>
            <person name="Beeman R.W."/>
            <person name="Lorenzen M.D."/>
            <person name="Butcher S."/>
            <person name="Manak J.R."/>
            <person name="Brown S.J."/>
        </authorList>
    </citation>
    <scope>GENOME REANNOTATION</scope>
    <source>
        <strain evidence="1 2">Georgia GA2</strain>
    </source>
</reference>
<protein>
    <submittedName>
        <fullName evidence="1">Uncharacterized protein</fullName>
    </submittedName>
</protein>
<dbReference type="Proteomes" id="UP000007266">
    <property type="component" value="Linkage group 3"/>
</dbReference>
<dbReference type="EMBL" id="KQ971321">
    <property type="protein sequence ID" value="KYB28772.1"/>
    <property type="molecule type" value="Genomic_DNA"/>
</dbReference>
<name>A0A139WLG1_TRICA</name>